<dbReference type="PROSITE" id="PS52027">
    <property type="entry name" value="ZF_C2HC_C3H"/>
    <property type="match status" value="1"/>
</dbReference>
<keyword evidence="3 5" id="KW-0863">Zinc-finger</keyword>
<gene>
    <name evidence="7" type="ORF">TM35_000024890</name>
</gene>
<dbReference type="Proteomes" id="UP000192257">
    <property type="component" value="Unassembled WGS sequence"/>
</dbReference>
<dbReference type="RefSeq" id="XP_028887229.1">
    <property type="nucleotide sequence ID" value="XM_029021807.1"/>
</dbReference>
<reference evidence="7 8" key="1">
    <citation type="submission" date="2017-03" db="EMBL/GenBank/DDBJ databases">
        <title>An alternative strategy for trypanosome survival in the mammalian bloodstream revealed through genome and transcriptome analysis of the ubiquitous bovine parasite Trypanosoma (Megatrypanum) theileri.</title>
        <authorList>
            <person name="Kelly S."/>
            <person name="Ivens A."/>
            <person name="Mott A."/>
            <person name="O'Neill E."/>
            <person name="Emms D."/>
            <person name="Macleod O."/>
            <person name="Voorheis P."/>
            <person name="Matthews J."/>
            <person name="Matthews K."/>
            <person name="Carrington M."/>
        </authorList>
    </citation>
    <scope>NUCLEOTIDE SEQUENCE [LARGE SCALE GENOMIC DNA]</scope>
    <source>
        <strain evidence="7">Edinburgh</strain>
    </source>
</reference>
<evidence type="ECO:0000313" key="8">
    <source>
        <dbReference type="Proteomes" id="UP000192257"/>
    </source>
</evidence>
<dbReference type="InterPro" id="IPR026319">
    <property type="entry name" value="ZC2HC1A/B-like"/>
</dbReference>
<dbReference type="VEuPathDB" id="TriTrypDB:TM35_000024890"/>
<keyword evidence="2" id="KW-0677">Repeat</keyword>
<name>A0A1X0P958_9TRYP</name>
<keyword evidence="1" id="KW-0479">Metal-binding</keyword>
<feature type="domain" description="C2HC/C3H-type" evidence="6">
    <location>
        <begin position="94"/>
        <end position="123"/>
    </location>
</feature>
<evidence type="ECO:0000256" key="5">
    <source>
        <dbReference type="PROSITE-ProRule" id="PRU01371"/>
    </source>
</evidence>
<protein>
    <recommendedName>
        <fullName evidence="6">C2HC/C3H-type domain-containing protein</fullName>
    </recommendedName>
</protein>
<evidence type="ECO:0000313" key="7">
    <source>
        <dbReference type="EMBL" id="ORC93163.1"/>
    </source>
</evidence>
<dbReference type="GeneID" id="39981587"/>
<dbReference type="OrthoDB" id="265955at2759"/>
<dbReference type="EMBL" id="NBCO01000002">
    <property type="protein sequence ID" value="ORC93163.1"/>
    <property type="molecule type" value="Genomic_DNA"/>
</dbReference>
<evidence type="ECO:0000256" key="3">
    <source>
        <dbReference type="ARBA" id="ARBA00022771"/>
    </source>
</evidence>
<dbReference type="InterPro" id="IPR049899">
    <property type="entry name" value="Znf_C2HC_C3H"/>
</dbReference>
<sequence>MPPRFRTCPLCKQGFGTASLNIHIPQCYEKAIKRWRLNPIGPMPVMPSLNPEPYQGGKHLMTESACGNGVIGARSLRQQSNINDIPDYSGDNANLHPCSHCGRKFLFDRIAYHESVCKGTMKRKVFDSSKQRAVENDGGIDSFKMSYSKKKKNMKHTSGGSQISSGIPRTHWREQHREFIEAMRAARRARNSSQAMWGEPTVKAPAAYPVNQQRLPPAVARHQKGMRMREQRTREPIETSIPRAQPVMRQTPARRTYGSAFGGGGERFSGYGSAGGGKPKIINDNTTSLGMLQAFGRA</sequence>
<dbReference type="PANTHER" id="PTHR13555">
    <property type="entry name" value="C2H2 ZINC FINGER CGI-62-RELATED"/>
    <property type="match status" value="1"/>
</dbReference>
<proteinExistence type="predicted"/>
<organism evidence="7 8">
    <name type="scientific">Trypanosoma theileri</name>
    <dbReference type="NCBI Taxonomy" id="67003"/>
    <lineage>
        <taxon>Eukaryota</taxon>
        <taxon>Discoba</taxon>
        <taxon>Euglenozoa</taxon>
        <taxon>Kinetoplastea</taxon>
        <taxon>Metakinetoplastina</taxon>
        <taxon>Trypanosomatida</taxon>
        <taxon>Trypanosomatidae</taxon>
        <taxon>Trypanosoma</taxon>
    </lineage>
</organism>
<evidence type="ECO:0000259" key="6">
    <source>
        <dbReference type="PROSITE" id="PS52027"/>
    </source>
</evidence>
<dbReference type="PANTHER" id="PTHR13555:SF5">
    <property type="entry name" value="ZINC-FINGER OF A C2HC-TYPE"/>
    <property type="match status" value="1"/>
</dbReference>
<dbReference type="AlphaFoldDB" id="A0A1X0P958"/>
<accession>A0A1X0P958</accession>
<evidence type="ECO:0000256" key="1">
    <source>
        <dbReference type="ARBA" id="ARBA00022723"/>
    </source>
</evidence>
<dbReference type="GO" id="GO:0008270">
    <property type="term" value="F:zinc ion binding"/>
    <property type="evidence" value="ECO:0007669"/>
    <property type="project" value="UniProtKB-KW"/>
</dbReference>
<keyword evidence="4" id="KW-0862">Zinc</keyword>
<evidence type="ECO:0000256" key="4">
    <source>
        <dbReference type="ARBA" id="ARBA00022833"/>
    </source>
</evidence>
<evidence type="ECO:0000256" key="2">
    <source>
        <dbReference type="ARBA" id="ARBA00022737"/>
    </source>
</evidence>
<keyword evidence="8" id="KW-1185">Reference proteome</keyword>
<dbReference type="Gene3D" id="3.30.160.60">
    <property type="entry name" value="Classic Zinc Finger"/>
    <property type="match status" value="1"/>
</dbReference>
<comment type="caution">
    <text evidence="7">The sequence shown here is derived from an EMBL/GenBank/DDBJ whole genome shotgun (WGS) entry which is preliminary data.</text>
</comment>
<dbReference type="FunFam" id="3.30.160.60:FF:001258">
    <property type="entry name" value="Uncharacterized protein TCIL3000_10_13860"/>
    <property type="match status" value="1"/>
</dbReference>
<dbReference type="Pfam" id="PF13913">
    <property type="entry name" value="zf-C2HC_2"/>
    <property type="match status" value="2"/>
</dbReference>